<keyword evidence="2" id="KW-1133">Transmembrane helix</keyword>
<accession>A0A9J6BD53</accession>
<gene>
    <name evidence="3" type="ORF">PVAND_015466</name>
</gene>
<feature type="transmembrane region" description="Helical" evidence="2">
    <location>
        <begin position="249"/>
        <end position="270"/>
    </location>
</feature>
<evidence type="ECO:0000256" key="2">
    <source>
        <dbReference type="SAM" id="Phobius"/>
    </source>
</evidence>
<dbReference type="Proteomes" id="UP001107558">
    <property type="component" value="Chromosome 4"/>
</dbReference>
<keyword evidence="1" id="KW-0175">Coiled coil</keyword>
<name>A0A9J6BD53_POLVA</name>
<evidence type="ECO:0000313" key="3">
    <source>
        <dbReference type="EMBL" id="KAG5667486.1"/>
    </source>
</evidence>
<dbReference type="SUPFAM" id="SSF52058">
    <property type="entry name" value="L domain-like"/>
    <property type="match status" value="1"/>
</dbReference>
<evidence type="ECO:0000256" key="1">
    <source>
        <dbReference type="SAM" id="Coils"/>
    </source>
</evidence>
<evidence type="ECO:0000313" key="4">
    <source>
        <dbReference type="Proteomes" id="UP001107558"/>
    </source>
</evidence>
<dbReference type="Gene3D" id="3.80.10.10">
    <property type="entry name" value="Ribonuclease Inhibitor"/>
    <property type="match status" value="1"/>
</dbReference>
<reference evidence="3" key="1">
    <citation type="submission" date="2021-03" db="EMBL/GenBank/DDBJ databases">
        <title>Chromosome level genome of the anhydrobiotic midge Polypedilum vanderplanki.</title>
        <authorList>
            <person name="Yoshida Y."/>
            <person name="Kikawada T."/>
            <person name="Gusev O."/>
        </authorList>
    </citation>
    <scope>NUCLEOTIDE SEQUENCE</scope>
    <source>
        <strain evidence="3">NIAS01</strain>
        <tissue evidence="3">Whole body or cell culture</tissue>
    </source>
</reference>
<dbReference type="EMBL" id="JADBJN010000004">
    <property type="protein sequence ID" value="KAG5667486.1"/>
    <property type="molecule type" value="Genomic_DNA"/>
</dbReference>
<keyword evidence="2" id="KW-0812">Transmembrane</keyword>
<sequence length="334" mass="39313">MHFFPNFKNTSDFEDVVKLKIDNTQIKQIFKEDLTQFPSLTHLEINDNDLTEFPKDLFENNKMLSNIRLIGNKFQNIELENFYGNLTIKNDESYVDNLKLQKITLENQVKNLKKEKTEQLKKFEHGEKTKNQQIKSLNTKLDGLQNDKNNLTKMFQICEVSKTEIQKENMNLTVQTENLKDQIEKFKLSENSLKENNEKLTIEIEGLEKQIQTLKNGIELSENPLIEKVNNLQSTTSSTQNIFSSDLNIHFILISIFTFVFLETLVYAIYKCYKQSSSNETEEIHQFENFPTNNPIYHFEKASQIEVNDYEVPLPYEDHIYDEINLNNIRVTEN</sequence>
<organism evidence="3 4">
    <name type="scientific">Polypedilum vanderplanki</name>
    <name type="common">Sleeping chironomid midge</name>
    <dbReference type="NCBI Taxonomy" id="319348"/>
    <lineage>
        <taxon>Eukaryota</taxon>
        <taxon>Metazoa</taxon>
        <taxon>Ecdysozoa</taxon>
        <taxon>Arthropoda</taxon>
        <taxon>Hexapoda</taxon>
        <taxon>Insecta</taxon>
        <taxon>Pterygota</taxon>
        <taxon>Neoptera</taxon>
        <taxon>Endopterygota</taxon>
        <taxon>Diptera</taxon>
        <taxon>Nematocera</taxon>
        <taxon>Chironomoidea</taxon>
        <taxon>Chironomidae</taxon>
        <taxon>Chironominae</taxon>
        <taxon>Polypedilum</taxon>
        <taxon>Polypedilum</taxon>
    </lineage>
</organism>
<protein>
    <recommendedName>
        <fullName evidence="5">Leucine rich repeat protein</fullName>
    </recommendedName>
</protein>
<dbReference type="AlphaFoldDB" id="A0A9J6BD53"/>
<feature type="coiled-coil region" evidence="1">
    <location>
        <begin position="95"/>
        <end position="217"/>
    </location>
</feature>
<dbReference type="InterPro" id="IPR032675">
    <property type="entry name" value="LRR_dom_sf"/>
</dbReference>
<comment type="caution">
    <text evidence="3">The sequence shown here is derived from an EMBL/GenBank/DDBJ whole genome shotgun (WGS) entry which is preliminary data.</text>
</comment>
<evidence type="ECO:0008006" key="5">
    <source>
        <dbReference type="Google" id="ProtNLM"/>
    </source>
</evidence>
<keyword evidence="4" id="KW-1185">Reference proteome</keyword>
<proteinExistence type="predicted"/>
<keyword evidence="2" id="KW-0472">Membrane</keyword>